<evidence type="ECO:0000256" key="1">
    <source>
        <dbReference type="SAM" id="Phobius"/>
    </source>
</evidence>
<feature type="transmembrane region" description="Helical" evidence="1">
    <location>
        <begin position="67"/>
        <end position="94"/>
    </location>
</feature>
<proteinExistence type="predicted"/>
<feature type="transmembrane region" description="Helical" evidence="1">
    <location>
        <begin position="7"/>
        <end position="26"/>
    </location>
</feature>
<organism evidence="2 3">
    <name type="scientific">Tahibacter soli</name>
    <dbReference type="NCBI Taxonomy" id="2983605"/>
    <lineage>
        <taxon>Bacteria</taxon>
        <taxon>Pseudomonadati</taxon>
        <taxon>Pseudomonadota</taxon>
        <taxon>Gammaproteobacteria</taxon>
        <taxon>Lysobacterales</taxon>
        <taxon>Rhodanobacteraceae</taxon>
        <taxon>Tahibacter</taxon>
    </lineage>
</organism>
<keyword evidence="3" id="KW-1185">Reference proteome</keyword>
<protein>
    <submittedName>
        <fullName evidence="2">DUF4199 domain-containing protein</fullName>
    </submittedName>
</protein>
<feature type="transmembrane region" description="Helical" evidence="1">
    <location>
        <begin position="142"/>
        <end position="166"/>
    </location>
</feature>
<sequence length="168" mass="18156">MNVLLRYGAIAGGVLTLLMFAPYFLFGARPEWMQIAEIVGYASMVLCLSATYFAMRHERARSPARPGWSRVFGIGVGVSAVAAAIFAVATYAFYSLVGDALPQALYDFYVHKIRTSGAPAASVAAQLTELEGMKSLFYDKPLQAAVMFATVFVIGVVESALGAWVVRR</sequence>
<gene>
    <name evidence="2" type="ORF">OD750_026275</name>
</gene>
<dbReference type="EMBL" id="JAOVZO020000023">
    <property type="protein sequence ID" value="MDC8016048.1"/>
    <property type="molecule type" value="Genomic_DNA"/>
</dbReference>
<dbReference type="Proteomes" id="UP001139971">
    <property type="component" value="Unassembled WGS sequence"/>
</dbReference>
<dbReference type="AlphaFoldDB" id="A0A9X4BKT4"/>
<evidence type="ECO:0000313" key="3">
    <source>
        <dbReference type="Proteomes" id="UP001139971"/>
    </source>
</evidence>
<dbReference type="Pfam" id="PF13858">
    <property type="entry name" value="DUF4199"/>
    <property type="match status" value="1"/>
</dbReference>
<reference evidence="2" key="1">
    <citation type="submission" date="2023-02" db="EMBL/GenBank/DDBJ databases">
        <title>Tahibacter soli sp. nov. isolated from soil.</title>
        <authorList>
            <person name="Baek J.H."/>
            <person name="Lee J.K."/>
            <person name="Choi D.G."/>
            <person name="Jeon C.O."/>
        </authorList>
    </citation>
    <scope>NUCLEOTIDE SEQUENCE</scope>
    <source>
        <strain evidence="2">BL</strain>
    </source>
</reference>
<accession>A0A9X4BKT4</accession>
<dbReference type="InterPro" id="IPR025250">
    <property type="entry name" value="DUF4199"/>
</dbReference>
<feature type="transmembrane region" description="Helical" evidence="1">
    <location>
        <begin position="38"/>
        <end position="55"/>
    </location>
</feature>
<evidence type="ECO:0000313" key="2">
    <source>
        <dbReference type="EMBL" id="MDC8016048.1"/>
    </source>
</evidence>
<keyword evidence="1" id="KW-0812">Transmembrane</keyword>
<dbReference type="RefSeq" id="WP_263542663.1">
    <property type="nucleotide sequence ID" value="NZ_JAOVZO020000023.1"/>
</dbReference>
<comment type="caution">
    <text evidence="2">The sequence shown here is derived from an EMBL/GenBank/DDBJ whole genome shotgun (WGS) entry which is preliminary data.</text>
</comment>
<keyword evidence="1" id="KW-1133">Transmembrane helix</keyword>
<keyword evidence="1" id="KW-0472">Membrane</keyword>
<name>A0A9X4BKT4_9GAMM</name>